<comment type="caution">
    <text evidence="3">The sequence shown here is derived from an EMBL/GenBank/DDBJ whole genome shotgun (WGS) entry which is preliminary data.</text>
</comment>
<feature type="non-terminal residue" evidence="3">
    <location>
        <position position="1"/>
    </location>
</feature>
<evidence type="ECO:0000256" key="1">
    <source>
        <dbReference type="SAM" id="Phobius"/>
    </source>
</evidence>
<dbReference type="Proteomes" id="UP000677228">
    <property type="component" value="Unassembled WGS sequence"/>
</dbReference>
<evidence type="ECO:0000313" key="2">
    <source>
        <dbReference type="EMBL" id="CAF1184452.1"/>
    </source>
</evidence>
<feature type="transmembrane region" description="Helical" evidence="1">
    <location>
        <begin position="128"/>
        <end position="149"/>
    </location>
</feature>
<feature type="transmembrane region" description="Helical" evidence="1">
    <location>
        <begin position="68"/>
        <end position="93"/>
    </location>
</feature>
<dbReference type="EMBL" id="CAJNOK010013435">
    <property type="protein sequence ID" value="CAF1184452.1"/>
    <property type="molecule type" value="Genomic_DNA"/>
</dbReference>
<sequence length="258" mass="29398">WSLLTATSQVTWAYTENGTLYNVTVSGDGGPLWSWELLRDVPNWGLWKIVGQIDEPYDNNTNLGQNDAFGAVVFVFAILFVVIANVLLLSVLIASFNERITLIGVAFSISHAIIPEEEQQGFKHFAEVYFTFLYWLSIFWMLFFMVDIVRHCRRINLNTNKPKRASQLNIYGPVGRGDLLKPIAETTSHHDLKLFDDLELNETHDNNHSLIDQHANDDDNASDLEQSLEDVSLPIKRTVSHERSRTTYDRRSALDTGI</sequence>
<dbReference type="AlphaFoldDB" id="A0A8S2NBZ6"/>
<feature type="transmembrane region" description="Helical" evidence="1">
    <location>
        <begin position="100"/>
        <end position="116"/>
    </location>
</feature>
<dbReference type="Proteomes" id="UP000682733">
    <property type="component" value="Unassembled WGS sequence"/>
</dbReference>
<evidence type="ECO:0000313" key="3">
    <source>
        <dbReference type="EMBL" id="CAF3995667.1"/>
    </source>
</evidence>
<evidence type="ECO:0000313" key="4">
    <source>
        <dbReference type="Proteomes" id="UP000682733"/>
    </source>
</evidence>
<protein>
    <submittedName>
        <fullName evidence="3">Uncharacterized protein</fullName>
    </submittedName>
</protein>
<keyword evidence="1" id="KW-0472">Membrane</keyword>
<accession>A0A8S2NBZ6</accession>
<dbReference type="EMBL" id="CAJOBA010034968">
    <property type="protein sequence ID" value="CAF3995667.1"/>
    <property type="molecule type" value="Genomic_DNA"/>
</dbReference>
<proteinExistence type="predicted"/>
<organism evidence="3 4">
    <name type="scientific">Didymodactylos carnosus</name>
    <dbReference type="NCBI Taxonomy" id="1234261"/>
    <lineage>
        <taxon>Eukaryota</taxon>
        <taxon>Metazoa</taxon>
        <taxon>Spiralia</taxon>
        <taxon>Gnathifera</taxon>
        <taxon>Rotifera</taxon>
        <taxon>Eurotatoria</taxon>
        <taxon>Bdelloidea</taxon>
        <taxon>Philodinida</taxon>
        <taxon>Philodinidae</taxon>
        <taxon>Didymodactylos</taxon>
    </lineage>
</organism>
<reference evidence="3" key="1">
    <citation type="submission" date="2021-02" db="EMBL/GenBank/DDBJ databases">
        <authorList>
            <person name="Nowell W R."/>
        </authorList>
    </citation>
    <scope>NUCLEOTIDE SEQUENCE</scope>
</reference>
<keyword evidence="1" id="KW-0812">Transmembrane</keyword>
<name>A0A8S2NBZ6_9BILA</name>
<gene>
    <name evidence="2" type="ORF">OVA965_LOCUS23225</name>
    <name evidence="3" type="ORF">TMI583_LOCUS23945</name>
</gene>
<keyword evidence="1" id="KW-1133">Transmembrane helix</keyword>